<keyword evidence="3" id="KW-0378">Hydrolase</keyword>
<proteinExistence type="predicted"/>
<dbReference type="InterPro" id="IPR013320">
    <property type="entry name" value="ConA-like_dom_sf"/>
</dbReference>
<dbReference type="STRING" id="765440.A0A0C3FP29"/>
<dbReference type="Pfam" id="PF26113">
    <property type="entry name" value="GH16_XgeA"/>
    <property type="match status" value="1"/>
</dbReference>
<dbReference type="SUPFAM" id="SSF49899">
    <property type="entry name" value="Concanavalin A-like lectins/glucanases"/>
    <property type="match status" value="1"/>
</dbReference>
<dbReference type="PANTHER" id="PTHR10963:SF24">
    <property type="entry name" value="GLYCOSIDASE C21B10.07-RELATED"/>
    <property type="match status" value="1"/>
</dbReference>
<evidence type="ECO:0000259" key="2">
    <source>
        <dbReference type="PROSITE" id="PS51762"/>
    </source>
</evidence>
<dbReference type="GO" id="GO:0009251">
    <property type="term" value="P:glucan catabolic process"/>
    <property type="evidence" value="ECO:0007669"/>
    <property type="project" value="TreeGrafter"/>
</dbReference>
<dbReference type="AlphaFoldDB" id="A0A0C3FP29"/>
<gene>
    <name evidence="3" type="ORF">PILCRDRAFT_787289</name>
</gene>
<sequence>MKSSLSTFALVFAFITTPARGATYSRSDCILGTDFLTKFTFEAVADPSNGRVNYVDEATAVNTGLVSTTSTTFTMGADDTTVLDPNGPGRNSVRIKSTKSYTTHVAVFDVNHMPQGCGTWPAIWETDEDDWPNGGEADIVEGVNDQAPNTVTLHTSPGCTVPSSGRNQTGTVLSTDCAAADNGNDGCAVGLGPNSYGPPFNALGGGWYAIERTDSFISVWFWSRLDGAVPSDVSNPQNTVNTDNWSTPSANFPDTSCDIGSKFDSNNIIINLTFCGGWAGNATVYGASGCPSTCVDYVNNNPSAFSNAYFEFASLSVYQ</sequence>
<dbReference type="InterPro" id="IPR000757">
    <property type="entry name" value="Beta-glucanase-like"/>
</dbReference>
<evidence type="ECO:0000313" key="4">
    <source>
        <dbReference type="Proteomes" id="UP000054166"/>
    </source>
</evidence>
<reference evidence="4" key="2">
    <citation type="submission" date="2015-01" db="EMBL/GenBank/DDBJ databases">
        <title>Evolutionary Origins and Diversification of the Mycorrhizal Mutualists.</title>
        <authorList>
            <consortium name="DOE Joint Genome Institute"/>
            <consortium name="Mycorrhizal Genomics Consortium"/>
            <person name="Kohler A."/>
            <person name="Kuo A."/>
            <person name="Nagy L.G."/>
            <person name="Floudas D."/>
            <person name="Copeland A."/>
            <person name="Barry K.W."/>
            <person name="Cichocki N."/>
            <person name="Veneault-Fourrey C."/>
            <person name="LaButti K."/>
            <person name="Lindquist E.A."/>
            <person name="Lipzen A."/>
            <person name="Lundell T."/>
            <person name="Morin E."/>
            <person name="Murat C."/>
            <person name="Riley R."/>
            <person name="Ohm R."/>
            <person name="Sun H."/>
            <person name="Tunlid A."/>
            <person name="Henrissat B."/>
            <person name="Grigoriev I.V."/>
            <person name="Hibbett D.S."/>
            <person name="Martin F."/>
        </authorList>
    </citation>
    <scope>NUCLEOTIDE SEQUENCE [LARGE SCALE GENOMIC DNA]</scope>
    <source>
        <strain evidence="4">F 1598</strain>
    </source>
</reference>
<feature type="domain" description="GH16" evidence="2">
    <location>
        <begin position="10"/>
        <end position="306"/>
    </location>
</feature>
<dbReference type="HOGENOM" id="CLU_016972_1_1_1"/>
<organism evidence="3 4">
    <name type="scientific">Piloderma croceum (strain F 1598)</name>
    <dbReference type="NCBI Taxonomy" id="765440"/>
    <lineage>
        <taxon>Eukaryota</taxon>
        <taxon>Fungi</taxon>
        <taxon>Dikarya</taxon>
        <taxon>Basidiomycota</taxon>
        <taxon>Agaricomycotina</taxon>
        <taxon>Agaricomycetes</taxon>
        <taxon>Agaricomycetidae</taxon>
        <taxon>Atheliales</taxon>
        <taxon>Atheliaceae</taxon>
        <taxon>Piloderma</taxon>
    </lineage>
</organism>
<dbReference type="Gene3D" id="2.60.120.200">
    <property type="match status" value="1"/>
</dbReference>
<dbReference type="OrthoDB" id="192832at2759"/>
<accession>A0A0C3FP29</accession>
<dbReference type="CDD" id="cd02181">
    <property type="entry name" value="GH16_fungal_Lam16A_glucanase"/>
    <property type="match status" value="1"/>
</dbReference>
<dbReference type="Proteomes" id="UP000054166">
    <property type="component" value="Unassembled WGS sequence"/>
</dbReference>
<dbReference type="GO" id="GO:0004553">
    <property type="term" value="F:hydrolase activity, hydrolyzing O-glycosyl compounds"/>
    <property type="evidence" value="ECO:0007669"/>
    <property type="project" value="InterPro"/>
</dbReference>
<dbReference type="EMBL" id="KN832998">
    <property type="protein sequence ID" value="KIM81554.1"/>
    <property type="molecule type" value="Genomic_DNA"/>
</dbReference>
<keyword evidence="4" id="KW-1185">Reference proteome</keyword>
<feature type="signal peptide" evidence="1">
    <location>
        <begin position="1"/>
        <end position="21"/>
    </location>
</feature>
<dbReference type="PANTHER" id="PTHR10963">
    <property type="entry name" value="GLYCOSYL HYDROLASE-RELATED"/>
    <property type="match status" value="1"/>
</dbReference>
<dbReference type="InterPro" id="IPR050546">
    <property type="entry name" value="Glycosyl_Hydrlase_16"/>
</dbReference>
<name>A0A0C3FP29_PILCF</name>
<evidence type="ECO:0000313" key="3">
    <source>
        <dbReference type="EMBL" id="KIM81554.1"/>
    </source>
</evidence>
<dbReference type="InParanoid" id="A0A0C3FP29"/>
<reference evidence="3 4" key="1">
    <citation type="submission" date="2014-04" db="EMBL/GenBank/DDBJ databases">
        <authorList>
            <consortium name="DOE Joint Genome Institute"/>
            <person name="Kuo A."/>
            <person name="Tarkka M."/>
            <person name="Buscot F."/>
            <person name="Kohler A."/>
            <person name="Nagy L.G."/>
            <person name="Floudas D."/>
            <person name="Copeland A."/>
            <person name="Barry K.W."/>
            <person name="Cichocki N."/>
            <person name="Veneault-Fourrey C."/>
            <person name="LaButti K."/>
            <person name="Lindquist E.A."/>
            <person name="Lipzen A."/>
            <person name="Lundell T."/>
            <person name="Morin E."/>
            <person name="Murat C."/>
            <person name="Sun H."/>
            <person name="Tunlid A."/>
            <person name="Henrissat B."/>
            <person name="Grigoriev I.V."/>
            <person name="Hibbett D.S."/>
            <person name="Martin F."/>
            <person name="Nordberg H.P."/>
            <person name="Cantor M.N."/>
            <person name="Hua S.X."/>
        </authorList>
    </citation>
    <scope>NUCLEOTIDE SEQUENCE [LARGE SCALE GENOMIC DNA]</scope>
    <source>
        <strain evidence="3 4">F 1598</strain>
    </source>
</reference>
<keyword evidence="1" id="KW-0732">Signal</keyword>
<evidence type="ECO:0000256" key="1">
    <source>
        <dbReference type="SAM" id="SignalP"/>
    </source>
</evidence>
<dbReference type="PROSITE" id="PS51762">
    <property type="entry name" value="GH16_2"/>
    <property type="match status" value="1"/>
</dbReference>
<protein>
    <submittedName>
        <fullName evidence="3">Glycoside hydrolase family 16 protein</fullName>
    </submittedName>
</protein>
<feature type="chain" id="PRO_5002174452" evidence="1">
    <location>
        <begin position="22"/>
        <end position="319"/>
    </location>
</feature>